<evidence type="ECO:0000256" key="2">
    <source>
        <dbReference type="SAM" id="Phobius"/>
    </source>
</evidence>
<sequence>MEDEEEKIGNFSFMIPYALIGNLNGTIEQYKSLNLDNVFEEYPWLFWVLLVGLAAFAIFLIVVTIYCISKNKKKVIKRESEGFSGLYGDGLSDIEFAGRKLLKFVAKRVKRKRSSAPHAPQINEYSGDEKLHAYRFPEQNLHFAVPPQAVSGGVTDLKFDHLGTEVTQIVGVPMLKVAEGDRRPLPEVNLDEFENEPFPEEMPSDDIEEGTVRVVRRQRRMELRLKRLFADGERCRSVEVRTPDLLNREDPLVRTIGDTMWMNSPHYSEAALEVFNGGYDPVLHAAQPKIESFFDVAYSHFEGTIVDKTNLTMVNPGIVGKYDILLTDPTTNQLRAFYVFHGMAPPGSFNERLRVRMTVNALFRCICTEDPALCMAERGDLLTPEVFEEFRDVYPKLKQMYDRLMDEIELQRERLEREEEQMQQLAEFLQRNPWIAFIVRRLRIITLLALNFIF</sequence>
<accession>A0AA39LUG3</accession>
<keyword evidence="2" id="KW-0812">Transmembrane</keyword>
<keyword evidence="2" id="KW-0472">Membrane</keyword>
<dbReference type="AlphaFoldDB" id="A0AA39LUG3"/>
<protein>
    <submittedName>
        <fullName evidence="3">Uncharacterized protein</fullName>
    </submittedName>
</protein>
<name>A0AA39LUG3_9BILA</name>
<feature type="transmembrane region" description="Helical" evidence="2">
    <location>
        <begin position="44"/>
        <end position="68"/>
    </location>
</feature>
<dbReference type="EMBL" id="JAUCMV010000003">
    <property type="protein sequence ID" value="KAK0409745.1"/>
    <property type="molecule type" value="Genomic_DNA"/>
</dbReference>
<gene>
    <name evidence="3" type="ORF">QR680_004729</name>
</gene>
<feature type="coiled-coil region" evidence="1">
    <location>
        <begin position="394"/>
        <end position="432"/>
    </location>
</feature>
<proteinExistence type="predicted"/>
<comment type="caution">
    <text evidence="3">The sequence shown here is derived from an EMBL/GenBank/DDBJ whole genome shotgun (WGS) entry which is preliminary data.</text>
</comment>
<keyword evidence="2" id="KW-1133">Transmembrane helix</keyword>
<keyword evidence="4" id="KW-1185">Reference proteome</keyword>
<evidence type="ECO:0000256" key="1">
    <source>
        <dbReference type="SAM" id="Coils"/>
    </source>
</evidence>
<organism evidence="3 4">
    <name type="scientific">Steinernema hermaphroditum</name>
    <dbReference type="NCBI Taxonomy" id="289476"/>
    <lineage>
        <taxon>Eukaryota</taxon>
        <taxon>Metazoa</taxon>
        <taxon>Ecdysozoa</taxon>
        <taxon>Nematoda</taxon>
        <taxon>Chromadorea</taxon>
        <taxon>Rhabditida</taxon>
        <taxon>Tylenchina</taxon>
        <taxon>Panagrolaimomorpha</taxon>
        <taxon>Strongyloidoidea</taxon>
        <taxon>Steinernematidae</taxon>
        <taxon>Steinernema</taxon>
    </lineage>
</organism>
<evidence type="ECO:0000313" key="4">
    <source>
        <dbReference type="Proteomes" id="UP001175271"/>
    </source>
</evidence>
<dbReference type="Proteomes" id="UP001175271">
    <property type="component" value="Unassembled WGS sequence"/>
</dbReference>
<evidence type="ECO:0000313" key="3">
    <source>
        <dbReference type="EMBL" id="KAK0409745.1"/>
    </source>
</evidence>
<keyword evidence="1" id="KW-0175">Coiled coil</keyword>
<reference evidence="3" key="1">
    <citation type="submission" date="2023-06" db="EMBL/GenBank/DDBJ databases">
        <title>Genomic analysis of the entomopathogenic nematode Steinernema hermaphroditum.</title>
        <authorList>
            <person name="Schwarz E.M."/>
            <person name="Heppert J.K."/>
            <person name="Baniya A."/>
            <person name="Schwartz H.T."/>
            <person name="Tan C.-H."/>
            <person name="Antoshechkin I."/>
            <person name="Sternberg P.W."/>
            <person name="Goodrich-Blair H."/>
            <person name="Dillman A.R."/>
        </authorList>
    </citation>
    <scope>NUCLEOTIDE SEQUENCE</scope>
    <source>
        <strain evidence="3">PS9179</strain>
        <tissue evidence="3">Whole animal</tissue>
    </source>
</reference>